<dbReference type="GO" id="GO:0016787">
    <property type="term" value="F:hydrolase activity"/>
    <property type="evidence" value="ECO:0007669"/>
    <property type="project" value="UniProtKB-KW"/>
</dbReference>
<dbReference type="EMBL" id="WOCA01000008">
    <property type="protein sequence ID" value="MUK89074.1"/>
    <property type="molecule type" value="Genomic_DNA"/>
</dbReference>
<sequence length="305" mass="32713">MKRILNCTASDFEQMNKHDLLQSIQASEGRTMIAEVVCTSVPLYPGLTNAEYASSFGADIILLNIFDVDQPHIEGLDKVKPKEVIHTLKKLIGRPVGINLEPVDPDADNLEDLDVLQEGRRATRNSLKKAKELGVDLICLTGNPKTGVSTKAILKSIEVANEVAGEEVVIIAGKMHGAGVKADTPEGLADTDTIKQYVKAGADIILVPGVGTVPGATSQQTEKLISIAHQEGALALTSIGTSQEGAEKETIQQMALYNKMAGADMHHIGDAGMHGIAVPENIMHYSIAIRGKRHTYIRMAASVHR</sequence>
<dbReference type="SUPFAM" id="SSF51366">
    <property type="entry name" value="Ribulose-phoshate binding barrel"/>
    <property type="match status" value="1"/>
</dbReference>
<keyword evidence="2" id="KW-0378">Hydrolase</keyword>
<organism evidence="2 3">
    <name type="scientific">Ornithinibacillus caprae</name>
    <dbReference type="NCBI Taxonomy" id="2678566"/>
    <lineage>
        <taxon>Bacteria</taxon>
        <taxon>Bacillati</taxon>
        <taxon>Bacillota</taxon>
        <taxon>Bacilli</taxon>
        <taxon>Bacillales</taxon>
        <taxon>Bacillaceae</taxon>
        <taxon>Ornithinibacillus</taxon>
    </lineage>
</organism>
<feature type="domain" description="DUF7916" evidence="1">
    <location>
        <begin position="5"/>
        <end position="305"/>
    </location>
</feature>
<gene>
    <name evidence="2" type="ORF">GMD78_11885</name>
</gene>
<evidence type="ECO:0000313" key="2">
    <source>
        <dbReference type="EMBL" id="MUK89074.1"/>
    </source>
</evidence>
<comment type="caution">
    <text evidence="2">The sequence shown here is derived from an EMBL/GenBank/DDBJ whole genome shotgun (WGS) entry which is preliminary data.</text>
</comment>
<dbReference type="InterPro" id="IPR057238">
    <property type="entry name" value="DUF7916"/>
</dbReference>
<protein>
    <submittedName>
        <fullName evidence="2">Haloacid dehalogenase-like hydrolase</fullName>
    </submittedName>
</protein>
<evidence type="ECO:0000313" key="3">
    <source>
        <dbReference type="Proteomes" id="UP000469125"/>
    </source>
</evidence>
<proteinExistence type="predicted"/>
<reference evidence="2 3" key="1">
    <citation type="submission" date="2019-11" db="EMBL/GenBank/DDBJ databases">
        <authorList>
            <person name="Li X."/>
        </authorList>
    </citation>
    <scope>NUCLEOTIDE SEQUENCE [LARGE SCALE GENOMIC DNA]</scope>
    <source>
        <strain evidence="2 3">L9</strain>
    </source>
</reference>
<dbReference type="RefSeq" id="WP_343042282.1">
    <property type="nucleotide sequence ID" value="NZ_WOCA01000008.1"/>
</dbReference>
<dbReference type="Pfam" id="PF25509">
    <property type="entry name" value="DUF7916"/>
    <property type="match status" value="1"/>
</dbReference>
<dbReference type="InterPro" id="IPR011060">
    <property type="entry name" value="RibuloseP-bd_barrel"/>
</dbReference>
<dbReference type="AlphaFoldDB" id="A0A6N8FL43"/>
<accession>A0A6N8FL43</accession>
<name>A0A6N8FL43_9BACI</name>
<evidence type="ECO:0000259" key="1">
    <source>
        <dbReference type="Pfam" id="PF25509"/>
    </source>
</evidence>
<dbReference type="Proteomes" id="UP000469125">
    <property type="component" value="Unassembled WGS sequence"/>
</dbReference>
<keyword evidence="3" id="KW-1185">Reference proteome</keyword>